<dbReference type="PANTHER" id="PTHR34606:SF15">
    <property type="entry name" value="BON DOMAIN-CONTAINING PROTEIN"/>
    <property type="match status" value="1"/>
</dbReference>
<gene>
    <name evidence="2" type="ORF">SAMN05660297_01485</name>
</gene>
<protein>
    <submittedName>
        <fullName evidence="2">Osmotically-inducible protein OsmY, contains BON domain</fullName>
    </submittedName>
</protein>
<organism evidence="2 3">
    <name type="scientific">Natronincola peptidivorans</name>
    <dbReference type="NCBI Taxonomy" id="426128"/>
    <lineage>
        <taxon>Bacteria</taxon>
        <taxon>Bacillati</taxon>
        <taxon>Bacillota</taxon>
        <taxon>Clostridia</taxon>
        <taxon>Peptostreptococcales</taxon>
        <taxon>Natronincolaceae</taxon>
        <taxon>Natronincola</taxon>
    </lineage>
</organism>
<evidence type="ECO:0000313" key="3">
    <source>
        <dbReference type="Proteomes" id="UP000199568"/>
    </source>
</evidence>
<reference evidence="2 3" key="1">
    <citation type="submission" date="2016-10" db="EMBL/GenBank/DDBJ databases">
        <authorList>
            <person name="de Groot N.N."/>
        </authorList>
    </citation>
    <scope>NUCLEOTIDE SEQUENCE [LARGE SCALE GENOMIC DNA]</scope>
    <source>
        <strain evidence="2 3">DSM 18979</strain>
    </source>
</reference>
<feature type="domain" description="BON" evidence="1">
    <location>
        <begin position="21"/>
        <end position="89"/>
    </location>
</feature>
<dbReference type="EMBL" id="FOHU01000004">
    <property type="protein sequence ID" value="SET12331.1"/>
    <property type="molecule type" value="Genomic_DNA"/>
</dbReference>
<sequence length="234" mass="26446">MGKKVNSKRKNIIIDDKIPTKDQLIVDYIKDQLEEKMQASAMDINVFCKDGYVHMSGMVDVLAEKKFAEKVALRIPGVRKIENKITIAMDSNFNDKHIEKEVLDKLQDSFSEPPGIGAKVERGVVNLMGHVNTLKSCHDAMDLASKVRGVKDVVNNINIDTYGKYTDEAIRNKILQEYSKSPLDYRDITRRVSKGEVTLSGALDNYQDIELAKEIATGIEGVVKIRNHIRIREQ</sequence>
<feature type="domain" description="BON" evidence="1">
    <location>
        <begin position="94"/>
        <end position="161"/>
    </location>
</feature>
<evidence type="ECO:0000313" key="2">
    <source>
        <dbReference type="EMBL" id="SET12331.1"/>
    </source>
</evidence>
<accession>A0A1I0C041</accession>
<feature type="domain" description="BON" evidence="1">
    <location>
        <begin position="166"/>
        <end position="233"/>
    </location>
</feature>
<dbReference type="RefSeq" id="WP_090441612.1">
    <property type="nucleotide sequence ID" value="NZ_FOHU01000004.1"/>
</dbReference>
<dbReference type="AlphaFoldDB" id="A0A1I0C041"/>
<name>A0A1I0C041_9FIRM</name>
<dbReference type="OrthoDB" id="1952369at2"/>
<dbReference type="InterPro" id="IPR051686">
    <property type="entry name" value="Lipoprotein_DolP"/>
</dbReference>
<dbReference type="PANTHER" id="PTHR34606">
    <property type="entry name" value="BON DOMAIN-CONTAINING PROTEIN"/>
    <property type="match status" value="1"/>
</dbReference>
<proteinExistence type="predicted"/>
<dbReference type="InterPro" id="IPR007055">
    <property type="entry name" value="BON_dom"/>
</dbReference>
<dbReference type="Pfam" id="PF04972">
    <property type="entry name" value="BON"/>
    <property type="match status" value="3"/>
</dbReference>
<dbReference type="PROSITE" id="PS50914">
    <property type="entry name" value="BON"/>
    <property type="match status" value="3"/>
</dbReference>
<keyword evidence="3" id="KW-1185">Reference proteome</keyword>
<evidence type="ECO:0000259" key="1">
    <source>
        <dbReference type="PROSITE" id="PS50914"/>
    </source>
</evidence>
<dbReference type="STRING" id="426128.SAMN05660297_01485"/>
<dbReference type="Gene3D" id="3.30.1340.30">
    <property type="match status" value="3"/>
</dbReference>
<dbReference type="Proteomes" id="UP000199568">
    <property type="component" value="Unassembled WGS sequence"/>
</dbReference>